<accession>A0ABX2X865</accession>
<gene>
    <name evidence="1" type="ORF">BBH99_19145</name>
</gene>
<evidence type="ECO:0000313" key="2">
    <source>
        <dbReference type="Proteomes" id="UP000093508"/>
    </source>
</evidence>
<dbReference type="Proteomes" id="UP000093508">
    <property type="component" value="Unassembled WGS sequence"/>
</dbReference>
<name>A0ABX2X865_9FLAO</name>
<dbReference type="PROSITE" id="PS51257">
    <property type="entry name" value="PROKAR_LIPOPROTEIN"/>
    <property type="match status" value="1"/>
</dbReference>
<keyword evidence="2" id="KW-1185">Reference proteome</keyword>
<dbReference type="SUPFAM" id="SSF50998">
    <property type="entry name" value="Quinoprotein alcohol dehydrogenase-like"/>
    <property type="match status" value="1"/>
</dbReference>
<dbReference type="InterPro" id="IPR011047">
    <property type="entry name" value="Quinoprotein_ADH-like_sf"/>
</dbReference>
<protein>
    <recommendedName>
        <fullName evidence="3">Fibronectin type-III domain-containing protein</fullName>
    </recommendedName>
</protein>
<comment type="caution">
    <text evidence="1">The sequence shown here is derived from an EMBL/GenBank/DDBJ whole genome shotgun (WGS) entry which is preliminary data.</text>
</comment>
<dbReference type="Gene3D" id="2.130.10.10">
    <property type="entry name" value="YVTN repeat-like/Quinoprotein amine dehydrogenase"/>
    <property type="match status" value="1"/>
</dbReference>
<organism evidence="1 2">
    <name type="scientific">Chryseobacterium contaminans</name>
    <dbReference type="NCBI Taxonomy" id="1423959"/>
    <lineage>
        <taxon>Bacteria</taxon>
        <taxon>Pseudomonadati</taxon>
        <taxon>Bacteroidota</taxon>
        <taxon>Flavobacteriia</taxon>
        <taxon>Flavobacteriales</taxon>
        <taxon>Weeksellaceae</taxon>
        <taxon>Chryseobacterium group</taxon>
        <taxon>Chryseobacterium</taxon>
    </lineage>
</organism>
<dbReference type="InterPro" id="IPR015943">
    <property type="entry name" value="WD40/YVTN_repeat-like_dom_sf"/>
</dbReference>
<proteinExistence type="predicted"/>
<dbReference type="EMBL" id="MAYF01000088">
    <property type="protein sequence ID" value="OCA79399.1"/>
    <property type="molecule type" value="Genomic_DNA"/>
</dbReference>
<evidence type="ECO:0008006" key="3">
    <source>
        <dbReference type="Google" id="ProtNLM"/>
    </source>
</evidence>
<evidence type="ECO:0000313" key="1">
    <source>
        <dbReference type="EMBL" id="OCA79399.1"/>
    </source>
</evidence>
<dbReference type="RefSeq" id="WP_066693737.1">
    <property type="nucleotide sequence ID" value="NZ_FRBM01000009.1"/>
</dbReference>
<sequence>MKLLTESKNMYIKKIGFLSFLFTLFISCSSDSDEVIIVPQPVTPEEKIILKEVVVVDENTLKLEWTTTGKNTYQSFQFSRKTSENGTEGSLNQETGNTFVKIDNNIPYTPYLDYQITGYTTNGQSVKSNIVTYKRPGIKLLNIRPTDALFDSDNGNMFIFGDNGNIMKYDVTSGSVVKEISTGATLGYSFLGTFGGQKELYVPRNDGWVYIYNTSDLSLKDQINFGSSVTSVVLANDKLYGTTGDISNVSLKCFDRATKQLVSTNGNYQYGRIKKVANTNSSFFYITTNVGPPNLIRFNYNADGTFVNRFEDKYHGDHPLNDKIFEALPGGNGFLTAIEGAIYDSNLVFTGNLPRGNSGLTSFDFDTSNIIAGTDKKSIELYNLNSYAKVNSINTERYPFKVFSYGNKIVSLSSTNAFAINNYYLDPPVNVIVEILNK</sequence>
<reference evidence="1 2" key="1">
    <citation type="submission" date="2016-07" db="EMBL/GenBank/DDBJ databases">
        <authorList>
            <person name="Jeong J.-J."/>
            <person name="Kim D.W."/>
            <person name="Sang M.K."/>
            <person name="Choi I.-G."/>
            <person name="Kim K.D."/>
        </authorList>
    </citation>
    <scope>NUCLEOTIDE SEQUENCE [LARGE SCALE GENOMIC DNA]</scope>
    <source>
        <strain evidence="1 2">C-26</strain>
    </source>
</reference>